<comment type="function">
    <text evidence="8">Transfers an acetyl group from acetyl-CoA to L-homoserine, forming acetyl-L-homoserine.</text>
</comment>
<dbReference type="HAMAP" id="MF_00295">
    <property type="entry name" value="MetA_acyltransf"/>
    <property type="match status" value="1"/>
</dbReference>
<evidence type="ECO:0000256" key="1">
    <source>
        <dbReference type="ARBA" id="ARBA00004496"/>
    </source>
</evidence>
<comment type="pathway">
    <text evidence="8">Amino-acid biosynthesis; L-methionine biosynthesis via de novo pathway; O-acetyl-L-homoserine from L-homoserine: step 1/1.</text>
</comment>
<feature type="binding site" evidence="8">
    <location>
        <position position="192"/>
    </location>
    <ligand>
        <name>substrate</name>
    </ligand>
</feature>
<accession>A0A173X524</accession>
<dbReference type="SUPFAM" id="SSF52317">
    <property type="entry name" value="Class I glutamine amidotransferase-like"/>
    <property type="match status" value="1"/>
</dbReference>
<comment type="caution">
    <text evidence="8">Lacks conserved residue(s) required for the propagation of feature annotation.</text>
</comment>
<dbReference type="RefSeq" id="WP_055285253.1">
    <property type="nucleotide sequence ID" value="NZ_CYYP01000002.1"/>
</dbReference>
<evidence type="ECO:0000256" key="9">
    <source>
        <dbReference type="PIRSR" id="PIRSR000450-1"/>
    </source>
</evidence>
<dbReference type="Proteomes" id="UP000095468">
    <property type="component" value="Unassembled WGS sequence"/>
</dbReference>
<comment type="subcellular location">
    <subcellularLocation>
        <location evidence="1 8">Cytoplasm</location>
    </subcellularLocation>
</comment>
<comment type="catalytic activity">
    <reaction evidence="7 8">
        <text>L-homoserine + acetyl-CoA = O-acetyl-L-homoserine + CoA</text>
        <dbReference type="Rhea" id="RHEA:13701"/>
        <dbReference type="ChEBI" id="CHEBI:57287"/>
        <dbReference type="ChEBI" id="CHEBI:57288"/>
        <dbReference type="ChEBI" id="CHEBI:57476"/>
        <dbReference type="ChEBI" id="CHEBI:57716"/>
        <dbReference type="EC" id="2.3.1.31"/>
    </reaction>
</comment>
<evidence type="ECO:0000256" key="5">
    <source>
        <dbReference type="ARBA" id="ARBA00023167"/>
    </source>
</evidence>
<keyword evidence="3 8" id="KW-0028">Amino-acid biosynthesis</keyword>
<feature type="site" description="Important for acyl-CoA specificity" evidence="8">
    <location>
        <position position="111"/>
    </location>
</feature>
<gene>
    <name evidence="10" type="primary">metA</name>
    <name evidence="8" type="synonym">metAA</name>
    <name evidence="10" type="ORF">ERS852381_00226</name>
</gene>
<organism evidence="10 11">
    <name type="scientific">Collinsella aerofaciens</name>
    <dbReference type="NCBI Taxonomy" id="74426"/>
    <lineage>
        <taxon>Bacteria</taxon>
        <taxon>Bacillati</taxon>
        <taxon>Actinomycetota</taxon>
        <taxon>Coriobacteriia</taxon>
        <taxon>Coriobacteriales</taxon>
        <taxon>Coriobacteriaceae</taxon>
        <taxon>Collinsella</taxon>
    </lineage>
</organism>
<evidence type="ECO:0000256" key="3">
    <source>
        <dbReference type="ARBA" id="ARBA00022605"/>
    </source>
</evidence>
<dbReference type="InterPro" id="IPR033752">
    <property type="entry name" value="MetA_family"/>
</dbReference>
<feature type="active site" evidence="8">
    <location>
        <position position="237"/>
    </location>
</feature>
<dbReference type="CDD" id="cd03131">
    <property type="entry name" value="GATase1_HTS"/>
    <property type="match status" value="1"/>
</dbReference>
<dbReference type="InterPro" id="IPR029062">
    <property type="entry name" value="Class_I_gatase-like"/>
</dbReference>
<evidence type="ECO:0000313" key="10">
    <source>
        <dbReference type="EMBL" id="CUN45947.1"/>
    </source>
</evidence>
<feature type="binding site" evidence="8">
    <location>
        <position position="163"/>
    </location>
    <ligand>
        <name>substrate</name>
    </ligand>
</feature>
<dbReference type="PANTHER" id="PTHR20919:SF0">
    <property type="entry name" value="HOMOSERINE O-SUCCINYLTRANSFERASE"/>
    <property type="match status" value="1"/>
</dbReference>
<evidence type="ECO:0000256" key="4">
    <source>
        <dbReference type="ARBA" id="ARBA00022679"/>
    </source>
</evidence>
<dbReference type="NCBIfam" id="TIGR01001">
    <property type="entry name" value="metA"/>
    <property type="match status" value="1"/>
</dbReference>
<dbReference type="PIRSF" id="PIRSF000450">
    <property type="entry name" value="H_ser_succinyltr"/>
    <property type="match status" value="1"/>
</dbReference>
<feature type="site" description="Important for substrate specificity" evidence="8">
    <location>
        <position position="192"/>
    </location>
</feature>
<keyword evidence="4 8" id="KW-0808">Transferase</keyword>
<keyword evidence="6 8" id="KW-0012">Acyltransferase</keyword>
<dbReference type="AlphaFoldDB" id="A0A173X524"/>
<evidence type="ECO:0000256" key="6">
    <source>
        <dbReference type="ARBA" id="ARBA00023315"/>
    </source>
</evidence>
<proteinExistence type="inferred from homology"/>
<feature type="binding site" evidence="8">
    <location>
        <position position="249"/>
    </location>
    <ligand>
        <name>substrate</name>
    </ligand>
</feature>
<dbReference type="EC" id="2.3.1.31" evidence="8"/>
<dbReference type="GO" id="GO:0004414">
    <property type="term" value="F:homoserine O-acetyltransferase activity"/>
    <property type="evidence" value="ECO:0007669"/>
    <property type="project" value="UniProtKB-EC"/>
</dbReference>
<dbReference type="FunFam" id="3.40.50.880:FF:000004">
    <property type="entry name" value="Homoserine O-succinyltransferase"/>
    <property type="match status" value="1"/>
</dbReference>
<sequence length="308" mass="35811">MPIRIPDALPAAAQLESENIFVMTEYRALHQDIRPLRVLILNLMPTKIATETQIMRKLSNTPLQVEVDLLRTKTHEATHVSAGHLETFYRTFDDIRDIHYDGLIITGAPVEQMPFEEVDYWPELCQIMDWSTTHVHSTLHICWGAQAGLYHHYGIQKYDLPAKASGVFEHYLVKPQSPLVRGFDDRFYAVHSRNTDVRREDVEAEPQLEVVAVSDEVGLYIVKSTDSRRFFVFGHPEYDTDTLRLEYERDVKRGLNPEVPSHYFPGDDPTAEPRNVWRSQAQLFYTNWLNYYVYQTTPYDLARAGEEH</sequence>
<dbReference type="Pfam" id="PF04204">
    <property type="entry name" value="HTS"/>
    <property type="match status" value="1"/>
</dbReference>
<keyword evidence="5 8" id="KW-0486">Methionine biosynthesis</keyword>
<name>A0A173X524_9ACTN</name>
<evidence type="ECO:0000256" key="7">
    <source>
        <dbReference type="ARBA" id="ARBA00049043"/>
    </source>
</evidence>
<feature type="active site" description="Proton acceptor" evidence="8">
    <location>
        <position position="235"/>
    </location>
</feature>
<evidence type="ECO:0000256" key="2">
    <source>
        <dbReference type="ARBA" id="ARBA00022490"/>
    </source>
</evidence>
<keyword evidence="2 8" id="KW-0963">Cytoplasm</keyword>
<reference evidence="10 11" key="1">
    <citation type="submission" date="2015-09" db="EMBL/GenBank/DDBJ databases">
        <authorList>
            <consortium name="Pathogen Informatics"/>
        </authorList>
    </citation>
    <scope>NUCLEOTIDE SEQUENCE [LARGE SCALE GENOMIC DNA]</scope>
    <source>
        <strain evidence="10 11">2789STDY5608823</strain>
    </source>
</reference>
<dbReference type="InterPro" id="IPR005697">
    <property type="entry name" value="HST_MetA"/>
</dbReference>
<evidence type="ECO:0000313" key="11">
    <source>
        <dbReference type="Proteomes" id="UP000095468"/>
    </source>
</evidence>
<dbReference type="EMBL" id="CYYP01000002">
    <property type="protein sequence ID" value="CUN45947.1"/>
    <property type="molecule type" value="Genomic_DNA"/>
</dbReference>
<dbReference type="UniPathway" id="UPA00051">
    <property type="reaction ID" value="UER00074"/>
</dbReference>
<dbReference type="Gene3D" id="3.40.50.880">
    <property type="match status" value="1"/>
</dbReference>
<comment type="similarity">
    <text evidence="8">Belongs to the MetA family.</text>
</comment>
<dbReference type="PANTHER" id="PTHR20919">
    <property type="entry name" value="HOMOSERINE O-SUCCINYLTRANSFERASE"/>
    <property type="match status" value="1"/>
</dbReference>
<feature type="active site" description="Acyl-thioester intermediate" evidence="8 9">
    <location>
        <position position="142"/>
    </location>
</feature>
<dbReference type="GO" id="GO:0008899">
    <property type="term" value="F:homoserine O-succinyltransferase activity"/>
    <property type="evidence" value="ECO:0007669"/>
    <property type="project" value="UniProtKB-UniRule"/>
</dbReference>
<dbReference type="GO" id="GO:0005737">
    <property type="term" value="C:cytoplasm"/>
    <property type="evidence" value="ECO:0007669"/>
    <property type="project" value="UniProtKB-SubCell"/>
</dbReference>
<dbReference type="GO" id="GO:0019281">
    <property type="term" value="P:L-methionine biosynthetic process from homoserine via O-succinyl-L-homoserine and cystathionine"/>
    <property type="evidence" value="ECO:0007669"/>
    <property type="project" value="InterPro"/>
</dbReference>
<evidence type="ECO:0000256" key="8">
    <source>
        <dbReference type="HAMAP-Rule" id="MF_00295"/>
    </source>
</evidence>
<protein>
    <recommendedName>
        <fullName evidence="8">Homoserine O-acetyltransferase</fullName>
        <shortName evidence="8">HAT</shortName>
        <ecNumber evidence="8">2.3.1.31</ecNumber>
    </recommendedName>
    <alternativeName>
        <fullName evidence="8">Homoserine transacetylase</fullName>
        <shortName evidence="8">HTA</shortName>
    </alternativeName>
</protein>